<feature type="transmembrane region" description="Helical" evidence="8">
    <location>
        <begin position="444"/>
        <end position="465"/>
    </location>
</feature>
<keyword evidence="5 8" id="KW-0812">Transmembrane</keyword>
<evidence type="ECO:0000256" key="7">
    <source>
        <dbReference type="ARBA" id="ARBA00023136"/>
    </source>
</evidence>
<comment type="subcellular location">
    <subcellularLocation>
        <location evidence="1">Cell membrane</location>
        <topology evidence="1">Multi-pass membrane protein</topology>
    </subcellularLocation>
</comment>
<evidence type="ECO:0000313" key="10">
    <source>
        <dbReference type="EMBL" id="MBP1988661.1"/>
    </source>
</evidence>
<evidence type="ECO:0000256" key="5">
    <source>
        <dbReference type="ARBA" id="ARBA00022692"/>
    </source>
</evidence>
<dbReference type="PANTHER" id="PTHR33908">
    <property type="entry name" value="MANNOSYLTRANSFERASE YKCB-RELATED"/>
    <property type="match status" value="1"/>
</dbReference>
<dbReference type="Proteomes" id="UP001519287">
    <property type="component" value="Unassembled WGS sequence"/>
</dbReference>
<evidence type="ECO:0000256" key="3">
    <source>
        <dbReference type="ARBA" id="ARBA00022676"/>
    </source>
</evidence>
<feature type="transmembrane region" description="Helical" evidence="8">
    <location>
        <begin position="47"/>
        <end position="72"/>
    </location>
</feature>
<evidence type="ECO:0000313" key="11">
    <source>
        <dbReference type="Proteomes" id="UP001519287"/>
    </source>
</evidence>
<feature type="transmembrane region" description="Helical" evidence="8">
    <location>
        <begin position="20"/>
        <end position="41"/>
    </location>
</feature>
<keyword evidence="7 8" id="KW-0472">Membrane</keyword>
<feature type="transmembrane region" description="Helical" evidence="8">
    <location>
        <begin position="284"/>
        <end position="307"/>
    </location>
</feature>
<evidence type="ECO:0000256" key="1">
    <source>
        <dbReference type="ARBA" id="ARBA00004651"/>
    </source>
</evidence>
<evidence type="ECO:0000256" key="4">
    <source>
        <dbReference type="ARBA" id="ARBA00022679"/>
    </source>
</evidence>
<feature type="transmembrane region" description="Helical" evidence="8">
    <location>
        <begin position="171"/>
        <end position="192"/>
    </location>
</feature>
<reference evidence="10 11" key="1">
    <citation type="submission" date="2021-03" db="EMBL/GenBank/DDBJ databases">
        <title>Genomic Encyclopedia of Type Strains, Phase IV (KMG-IV): sequencing the most valuable type-strain genomes for metagenomic binning, comparative biology and taxonomic classification.</title>
        <authorList>
            <person name="Goeker M."/>
        </authorList>
    </citation>
    <scope>NUCLEOTIDE SEQUENCE [LARGE SCALE GENOMIC DNA]</scope>
    <source>
        <strain evidence="10 11">DSM 26048</strain>
    </source>
</reference>
<feature type="transmembrane region" description="Helical" evidence="8">
    <location>
        <begin position="253"/>
        <end position="272"/>
    </location>
</feature>
<accession>A0ABS4IP09</accession>
<feature type="transmembrane region" description="Helical" evidence="8">
    <location>
        <begin position="230"/>
        <end position="247"/>
    </location>
</feature>
<sequence length="508" mass="57886">MDNNQLRTEIMEFHEKPKRLIYFVIWLGILFYSSIAIMAAIRTGWITGSILLMAVSLIATTASFAVIIYVIQKYLTRKWFVLLLLVTSLGLRIIWAVGIDTPITSDFSVMYQSAVQGASGDYSFANSEYYVRWGYQLGFALYESLILTLFGNHVLVLECLNCVYQTITVYLVYRMAAILFGEFGGRIAGIFYALYVPNILLCSILSNQHLSILFFVLGCYLGIKYRTNRRSYAVMAVALCFGLGHIIRPVGSVYLMCFIAFLVISEWRASGLAWSRFWILTRKLISLIAVYFLFLQAVNLALIGSGISDLPLGSREPYWKFMVGLNAESHGFWSDADARYVVQYSIGEERNQAELALIKERIENPVKLTWLFIRKFAIMWGGEDAAASWSLEGLNLPGWERVLTIIERCQYIVIAVCGTLTLLQLLRNQRSKEKKEYEGLPSTLILPLLLLFCYASLHLFIEIQIRYRLDIMPHFIVLAGAGGRYLMVNWWKKSSQENHQAKKQSQGG</sequence>
<feature type="domain" description="Glycosyltransferase RgtA/B/C/D-like" evidence="9">
    <location>
        <begin position="144"/>
        <end position="290"/>
    </location>
</feature>
<proteinExistence type="predicted"/>
<keyword evidence="3" id="KW-0328">Glycosyltransferase</keyword>
<evidence type="ECO:0000256" key="2">
    <source>
        <dbReference type="ARBA" id="ARBA00022475"/>
    </source>
</evidence>
<evidence type="ECO:0000259" key="9">
    <source>
        <dbReference type="Pfam" id="PF13231"/>
    </source>
</evidence>
<dbReference type="RefSeq" id="WP_209968877.1">
    <property type="nucleotide sequence ID" value="NZ_JAGGLB010000001.1"/>
</dbReference>
<dbReference type="InterPro" id="IPR038731">
    <property type="entry name" value="RgtA/B/C-like"/>
</dbReference>
<keyword evidence="11" id="KW-1185">Reference proteome</keyword>
<dbReference type="Pfam" id="PF13231">
    <property type="entry name" value="PMT_2"/>
    <property type="match status" value="1"/>
</dbReference>
<feature type="transmembrane region" description="Helical" evidence="8">
    <location>
        <begin position="139"/>
        <end position="164"/>
    </location>
</feature>
<feature type="transmembrane region" description="Helical" evidence="8">
    <location>
        <begin position="198"/>
        <end position="223"/>
    </location>
</feature>
<keyword evidence="2" id="KW-1003">Cell membrane</keyword>
<feature type="transmembrane region" description="Helical" evidence="8">
    <location>
        <begin position="79"/>
        <end position="98"/>
    </location>
</feature>
<gene>
    <name evidence="10" type="ORF">J2Z66_000256</name>
</gene>
<protein>
    <recommendedName>
        <fullName evidence="9">Glycosyltransferase RgtA/B/C/D-like domain-containing protein</fullName>
    </recommendedName>
</protein>
<dbReference type="PANTHER" id="PTHR33908:SF11">
    <property type="entry name" value="MEMBRANE PROTEIN"/>
    <property type="match status" value="1"/>
</dbReference>
<organism evidence="10 11">
    <name type="scientific">Paenibacillus eucommiae</name>
    <dbReference type="NCBI Taxonomy" id="1355755"/>
    <lineage>
        <taxon>Bacteria</taxon>
        <taxon>Bacillati</taxon>
        <taxon>Bacillota</taxon>
        <taxon>Bacilli</taxon>
        <taxon>Bacillales</taxon>
        <taxon>Paenibacillaceae</taxon>
        <taxon>Paenibacillus</taxon>
    </lineage>
</organism>
<comment type="caution">
    <text evidence="10">The sequence shown here is derived from an EMBL/GenBank/DDBJ whole genome shotgun (WGS) entry which is preliminary data.</text>
</comment>
<dbReference type="InterPro" id="IPR050297">
    <property type="entry name" value="LipidA_mod_glycosyltrf_83"/>
</dbReference>
<evidence type="ECO:0000256" key="6">
    <source>
        <dbReference type="ARBA" id="ARBA00022989"/>
    </source>
</evidence>
<name>A0ABS4IP09_9BACL</name>
<keyword evidence="6 8" id="KW-1133">Transmembrane helix</keyword>
<dbReference type="EMBL" id="JAGGLB010000001">
    <property type="protein sequence ID" value="MBP1988661.1"/>
    <property type="molecule type" value="Genomic_DNA"/>
</dbReference>
<feature type="transmembrane region" description="Helical" evidence="8">
    <location>
        <begin position="471"/>
        <end position="491"/>
    </location>
</feature>
<evidence type="ECO:0000256" key="8">
    <source>
        <dbReference type="SAM" id="Phobius"/>
    </source>
</evidence>
<feature type="transmembrane region" description="Helical" evidence="8">
    <location>
        <begin position="405"/>
        <end position="423"/>
    </location>
</feature>
<keyword evidence="4" id="KW-0808">Transferase</keyword>